<evidence type="ECO:0000256" key="1">
    <source>
        <dbReference type="ARBA" id="ARBA00010209"/>
    </source>
</evidence>
<feature type="binding site" evidence="3">
    <location>
        <position position="266"/>
    </location>
    <ligand>
        <name>dimethylallyl diphosphate</name>
        <dbReference type="ChEBI" id="CHEBI:57623"/>
    </ligand>
</feature>
<dbReference type="PIRSF" id="PIRSF000509">
    <property type="entry name" value="Trp_DMAT"/>
    <property type="match status" value="1"/>
</dbReference>
<dbReference type="GO" id="GO:0009820">
    <property type="term" value="P:alkaloid metabolic process"/>
    <property type="evidence" value="ECO:0007669"/>
    <property type="project" value="InterPro"/>
</dbReference>
<dbReference type="AlphaFoldDB" id="A0A1Q5UKG8"/>
<gene>
    <name evidence="4" type="ORF">PENSUB_1386</name>
</gene>
<evidence type="ECO:0000313" key="4">
    <source>
        <dbReference type="EMBL" id="OKP12943.1"/>
    </source>
</evidence>
<dbReference type="InterPro" id="IPR017795">
    <property type="entry name" value="ABBA_NscD-like"/>
</dbReference>
<feature type="binding site" evidence="3">
    <location>
        <position position="268"/>
    </location>
    <ligand>
        <name>dimethylallyl diphosphate</name>
        <dbReference type="ChEBI" id="CHEBI:57623"/>
    </ligand>
</feature>
<dbReference type="Pfam" id="PF11991">
    <property type="entry name" value="Trp_DMAT"/>
    <property type="match status" value="1"/>
</dbReference>
<organism evidence="4 5">
    <name type="scientific">Penicillium subrubescens</name>
    <dbReference type="NCBI Taxonomy" id="1316194"/>
    <lineage>
        <taxon>Eukaryota</taxon>
        <taxon>Fungi</taxon>
        <taxon>Dikarya</taxon>
        <taxon>Ascomycota</taxon>
        <taxon>Pezizomycotina</taxon>
        <taxon>Eurotiomycetes</taxon>
        <taxon>Eurotiomycetidae</taxon>
        <taxon>Eurotiales</taxon>
        <taxon>Aspergillaceae</taxon>
        <taxon>Penicillium</taxon>
    </lineage>
</organism>
<dbReference type="NCBIfam" id="TIGR03429">
    <property type="entry name" value="arom_pren_DMATS"/>
    <property type="match status" value="1"/>
</dbReference>
<reference evidence="4 5" key="1">
    <citation type="submission" date="2016-10" db="EMBL/GenBank/DDBJ databases">
        <title>Genome sequence of the ascomycete fungus Penicillium subrubescens.</title>
        <authorList>
            <person name="De Vries R.P."/>
            <person name="Peng M."/>
            <person name="Dilokpimol A."/>
            <person name="Hilden K."/>
            <person name="Makela M.R."/>
            <person name="Grigoriev I."/>
            <person name="Riley R."/>
            <person name="Granchi Z."/>
        </authorList>
    </citation>
    <scope>NUCLEOTIDE SEQUENCE [LARGE SCALE GENOMIC DNA]</scope>
    <source>
        <strain evidence="4 5">CBS 132785</strain>
    </source>
</reference>
<dbReference type="EMBL" id="MNBE01000166">
    <property type="protein sequence ID" value="OKP12943.1"/>
    <property type="molecule type" value="Genomic_DNA"/>
</dbReference>
<accession>A0A1Q5UKG8</accession>
<name>A0A1Q5UKG8_9EURO</name>
<dbReference type="PANTHER" id="PTHR40627:SF3">
    <property type="entry name" value="PRENYLTRANSFERASE ASQH2-RELATED"/>
    <property type="match status" value="1"/>
</dbReference>
<comment type="caution">
    <text evidence="4">The sequence shown here is derived from an EMBL/GenBank/DDBJ whole genome shotgun (WGS) entry which is preliminary data.</text>
</comment>
<keyword evidence="2" id="KW-0808">Transferase</keyword>
<dbReference type="Proteomes" id="UP000186955">
    <property type="component" value="Unassembled WGS sequence"/>
</dbReference>
<feature type="binding site" evidence="3">
    <location>
        <position position="350"/>
    </location>
    <ligand>
        <name>dimethylallyl diphosphate</name>
        <dbReference type="ChEBI" id="CHEBI:57623"/>
    </ligand>
</feature>
<sequence>MGSHEVELLPWQSLAAGLGFSSPDEEYWWTTFAQPLNQLMEWANYSIAEQYRVLAFLHRYVIPTCGPKPYRNGEQYWKTFMGFDHTPIQVSINFYNSKATVRTANIPICALSGSALDPINQKASTDTLSAQRHLAPGNDLRWFEHFAKAFFLLNDEAHLLNAQVSDRILAMQAVQGMLSYDFPYHSIQTKCAMSPIWKHIQTGQPIGDLMIQAIKDLGDETAEYMQSLGVLESFIDSKDAKDAGAKPAFFAFDTTLSEQYKSSRIKIYLATTRTALNRMVEIFTLGGRLNGPEIERAIEALKLLWSSVINVPEGLSDDADILPKNPHRCACVIFNFEIWPGASVPTPKIYLPAAYYGKPDLEIAEGMDVFFRSQGWNQPFHSYQDNYVKAL</sequence>
<protein>
    <submittedName>
        <fullName evidence="4">7-dimethylallyltryptophan synthase</fullName>
    </submittedName>
</protein>
<dbReference type="GO" id="GO:0016765">
    <property type="term" value="F:transferase activity, transferring alkyl or aryl (other than methyl) groups"/>
    <property type="evidence" value="ECO:0007669"/>
    <property type="project" value="InterPro"/>
</dbReference>
<proteinExistence type="inferred from homology"/>
<evidence type="ECO:0000313" key="5">
    <source>
        <dbReference type="Proteomes" id="UP000186955"/>
    </source>
</evidence>
<feature type="binding site" evidence="3">
    <location>
        <position position="264"/>
    </location>
    <ligand>
        <name>dimethylallyl diphosphate</name>
        <dbReference type="ChEBI" id="CHEBI:57623"/>
    </ligand>
</feature>
<evidence type="ECO:0000256" key="3">
    <source>
        <dbReference type="PIRSR" id="PIRSR000509-1"/>
    </source>
</evidence>
<evidence type="ECO:0000256" key="2">
    <source>
        <dbReference type="ARBA" id="ARBA00022679"/>
    </source>
</evidence>
<dbReference type="CDD" id="cd13929">
    <property type="entry name" value="PT-DMATS_CymD"/>
    <property type="match status" value="1"/>
</dbReference>
<keyword evidence="5" id="KW-1185">Reference proteome</keyword>
<feature type="binding site" evidence="3">
    <location>
        <position position="190"/>
    </location>
    <ligand>
        <name>dimethylallyl diphosphate</name>
        <dbReference type="ChEBI" id="CHEBI:57623"/>
    </ligand>
</feature>
<dbReference type="OrthoDB" id="3354387at2759"/>
<comment type="similarity">
    <text evidence="1">Belongs to the tryptophan dimethylallyltransferase family.</text>
</comment>
<feature type="binding site" evidence="3">
    <location>
        <position position="102"/>
    </location>
    <ligand>
        <name>dimethylallyl diphosphate</name>
        <dbReference type="ChEBI" id="CHEBI:57623"/>
    </ligand>
</feature>
<dbReference type="PANTHER" id="PTHR40627">
    <property type="entry name" value="INDOLE PRENYLTRANSFERASE TDIB-RELATED"/>
    <property type="match status" value="1"/>
</dbReference>
<dbReference type="InterPro" id="IPR012148">
    <property type="entry name" value="ABBA_DMATS-like"/>
</dbReference>